<feature type="compositionally biased region" description="Polar residues" evidence="8">
    <location>
        <begin position="1"/>
        <end position="24"/>
    </location>
</feature>
<dbReference type="RefSeq" id="WP_042528647.1">
    <property type="nucleotide sequence ID" value="NZ_CP010827.1"/>
</dbReference>
<dbReference type="KEGG" id="csx:CSING_00145"/>
<evidence type="ECO:0000256" key="8">
    <source>
        <dbReference type="SAM" id="MobiDB-lite"/>
    </source>
</evidence>
<dbReference type="HOGENOM" id="CLU_149126_2_0_11"/>
<reference evidence="9 11" key="1">
    <citation type="journal article" date="2015" name="Genome Announc.">
        <title>Complete Genome Sequence and Annotation of Corynebacterium singulare DSM 44357, Isolated from a Human Semen Specimen.</title>
        <authorList>
            <person name="Merten M."/>
            <person name="Brinkrolf K."/>
            <person name="Albersmeier A."/>
            <person name="Kutter Y."/>
            <person name="Ruckert C."/>
            <person name="Tauch A."/>
        </authorList>
    </citation>
    <scope>NUCLEOTIDE SEQUENCE [LARGE SCALE GENOMIC DNA]</scope>
    <source>
        <strain evidence="9">IBS B52218</strain>
    </source>
</reference>
<evidence type="ECO:0000256" key="2">
    <source>
        <dbReference type="ARBA" id="ARBA00022618"/>
    </source>
</evidence>
<dbReference type="GO" id="GO:0005886">
    <property type="term" value="C:plasma membrane"/>
    <property type="evidence" value="ECO:0007669"/>
    <property type="project" value="UniProtKB-SubCell"/>
</dbReference>
<keyword evidence="3 7" id="KW-0812">Transmembrane</keyword>
<dbReference type="AlphaFoldDB" id="A0A0B6EXF2"/>
<keyword evidence="1 7" id="KW-1003">Cell membrane</keyword>
<comment type="function">
    <text evidence="7">Involved in cell division.</text>
</comment>
<evidence type="ECO:0000313" key="9">
    <source>
        <dbReference type="EMBL" id="AJI77599.1"/>
    </source>
</evidence>
<keyword evidence="4 7" id="KW-1133">Transmembrane helix</keyword>
<comment type="similarity">
    <text evidence="7">Belongs to the CrgA family.</text>
</comment>
<dbReference type="EMBL" id="JAKRDF010000004">
    <property type="protein sequence ID" value="MCG7275795.1"/>
    <property type="molecule type" value="Genomic_DNA"/>
</dbReference>
<evidence type="ECO:0000256" key="3">
    <source>
        <dbReference type="ARBA" id="ARBA00022692"/>
    </source>
</evidence>
<dbReference type="NCBIfam" id="NF001194">
    <property type="entry name" value="PRK00159.1"/>
    <property type="match status" value="1"/>
</dbReference>
<feature type="region of interest" description="Disordered" evidence="8">
    <location>
        <begin position="1"/>
        <end position="28"/>
    </location>
</feature>
<evidence type="ECO:0000256" key="1">
    <source>
        <dbReference type="ARBA" id="ARBA00022475"/>
    </source>
</evidence>
<dbReference type="Pfam" id="PF06781">
    <property type="entry name" value="CrgA"/>
    <property type="match status" value="1"/>
</dbReference>
<keyword evidence="12" id="KW-1185">Reference proteome</keyword>
<comment type="subcellular location">
    <subcellularLocation>
        <location evidence="7">Cell membrane</location>
        <topology evidence="7">Multi-pass membrane protein</topology>
    </subcellularLocation>
</comment>
<evidence type="ECO:0000256" key="7">
    <source>
        <dbReference type="HAMAP-Rule" id="MF_00631"/>
    </source>
</evidence>
<sequence length="91" mass="9940">MPKSKITTEGSALPQSSSSATNRTPVKINSEGTPKWYIAIMLGLMLIGLLWLVVNYLAGESIPFMHELGPWNYGIGFGLAIIGLLMTMGWR</sequence>
<accession>A0A0B6EXF2</accession>
<name>A0A0B6EXF2_9CORY</name>
<keyword evidence="5 7" id="KW-0472">Membrane</keyword>
<evidence type="ECO:0000313" key="12">
    <source>
        <dbReference type="Proteomes" id="UP001521911"/>
    </source>
</evidence>
<evidence type="ECO:0000256" key="6">
    <source>
        <dbReference type="ARBA" id="ARBA00023306"/>
    </source>
</evidence>
<keyword evidence="6 7" id="KW-0131">Cell cycle</keyword>
<dbReference type="STRING" id="161899.CSING_00145"/>
<protein>
    <recommendedName>
        <fullName evidence="7">Cell division protein CrgA</fullName>
    </recommendedName>
</protein>
<dbReference type="Proteomes" id="UP000031890">
    <property type="component" value="Chromosome"/>
</dbReference>
<dbReference type="Proteomes" id="UP001521911">
    <property type="component" value="Unassembled WGS sequence"/>
</dbReference>
<evidence type="ECO:0000313" key="10">
    <source>
        <dbReference type="EMBL" id="MCG7275795.1"/>
    </source>
</evidence>
<organism evidence="9 11">
    <name type="scientific">Corynebacterium singulare</name>
    <dbReference type="NCBI Taxonomy" id="161899"/>
    <lineage>
        <taxon>Bacteria</taxon>
        <taxon>Bacillati</taxon>
        <taxon>Actinomycetota</taxon>
        <taxon>Actinomycetes</taxon>
        <taxon>Mycobacteriales</taxon>
        <taxon>Corynebacteriaceae</taxon>
        <taxon>Corynebacterium</taxon>
    </lineage>
</organism>
<reference evidence="10 12" key="2">
    <citation type="submission" date="2022-02" db="EMBL/GenBank/DDBJ databases">
        <title>Uncovering new skin microbiome diversity through culturing and metagenomics.</title>
        <authorList>
            <person name="Conlan S."/>
            <person name="Deming C."/>
            <person name="Nisc Comparative Sequencing Program N."/>
            <person name="Segre J.A."/>
        </authorList>
    </citation>
    <scope>NUCLEOTIDE SEQUENCE [LARGE SCALE GENOMIC DNA]</scope>
    <source>
        <strain evidence="10 12">ACRQV</strain>
    </source>
</reference>
<dbReference type="OrthoDB" id="5189646at2"/>
<evidence type="ECO:0000313" key="11">
    <source>
        <dbReference type="Proteomes" id="UP000031890"/>
    </source>
</evidence>
<evidence type="ECO:0000256" key="4">
    <source>
        <dbReference type="ARBA" id="ARBA00022989"/>
    </source>
</evidence>
<gene>
    <name evidence="7 10" type="primary">crgA</name>
    <name evidence="9" type="ORF">CSING_00145</name>
    <name evidence="10" type="ORF">MHK08_04845</name>
</gene>
<feature type="transmembrane region" description="Helical" evidence="7">
    <location>
        <begin position="36"/>
        <end position="58"/>
    </location>
</feature>
<dbReference type="HAMAP" id="MF_00631">
    <property type="entry name" value="CrgA"/>
    <property type="match status" value="1"/>
</dbReference>
<dbReference type="EMBL" id="CP010827">
    <property type="protein sequence ID" value="AJI77599.1"/>
    <property type="molecule type" value="Genomic_DNA"/>
</dbReference>
<dbReference type="GO" id="GO:0051301">
    <property type="term" value="P:cell division"/>
    <property type="evidence" value="ECO:0007669"/>
    <property type="project" value="UniProtKB-UniRule"/>
</dbReference>
<feature type="transmembrane region" description="Helical" evidence="7">
    <location>
        <begin position="70"/>
        <end position="90"/>
    </location>
</feature>
<evidence type="ECO:0000256" key="5">
    <source>
        <dbReference type="ARBA" id="ARBA00023136"/>
    </source>
</evidence>
<dbReference type="InterPro" id="IPR009619">
    <property type="entry name" value="CrgA"/>
</dbReference>
<proteinExistence type="inferred from homology"/>
<keyword evidence="2 7" id="KW-0132">Cell division</keyword>